<protein>
    <submittedName>
        <fullName evidence="3">Cobalamin synthesis G-like protein</fullName>
    </submittedName>
</protein>
<evidence type="ECO:0000259" key="2">
    <source>
        <dbReference type="Pfam" id="PF01890"/>
    </source>
</evidence>
<proteinExistence type="predicted"/>
<dbReference type="Pfam" id="PF01890">
    <property type="entry name" value="CbiG_C"/>
    <property type="match status" value="1"/>
</dbReference>
<evidence type="ECO:0000313" key="3">
    <source>
        <dbReference type="EMBL" id="TDY50825.1"/>
    </source>
</evidence>
<organism evidence="3 4">
    <name type="scientific">Paraburkholderia rhizosphaerae</name>
    <dbReference type="NCBI Taxonomy" id="480658"/>
    <lineage>
        <taxon>Bacteria</taxon>
        <taxon>Pseudomonadati</taxon>
        <taxon>Pseudomonadota</taxon>
        <taxon>Betaproteobacteria</taxon>
        <taxon>Burkholderiales</taxon>
        <taxon>Burkholderiaceae</taxon>
        <taxon>Paraburkholderia</taxon>
    </lineage>
</organism>
<sequence>MPAQPVLSPPTVSGPRALGPRMRFDATVGYPPMGRRRACGRQPGYRPDARGRTSWSPVAGSAGDGYGRPRTTRGRLLRRARYVASHDISLLRAQPRGSSRISRRPAMKRLAVGIGCKRGTRVEQIDAAVRDALGSHSIDEIRAVATVDVKANEPGILEFCARHALPLRVFSREQIAAACAAASTTPSDIVRAHLGVDGVCEPCARLALPDGQLLIPKRVSNGVAVAIAVDDTVAHATVKHAPPLPRQIKDL</sequence>
<feature type="domain" description="CobE/GbiG C-terminal" evidence="2">
    <location>
        <begin position="110"/>
        <end position="228"/>
    </location>
</feature>
<dbReference type="InterPro" id="IPR002750">
    <property type="entry name" value="CobE/GbiG_C"/>
</dbReference>
<feature type="region of interest" description="Disordered" evidence="1">
    <location>
        <begin position="31"/>
        <end position="71"/>
    </location>
</feature>
<dbReference type="GO" id="GO:0009236">
    <property type="term" value="P:cobalamin biosynthetic process"/>
    <property type="evidence" value="ECO:0007669"/>
    <property type="project" value="InterPro"/>
</dbReference>
<name>A0A4R8LVG4_9BURK</name>
<dbReference type="SUPFAM" id="SSF159664">
    <property type="entry name" value="CobE/GbiG C-terminal domain-like"/>
    <property type="match status" value="1"/>
</dbReference>
<comment type="caution">
    <text evidence="3">The sequence shown here is derived from an EMBL/GenBank/DDBJ whole genome shotgun (WGS) entry which is preliminary data.</text>
</comment>
<reference evidence="3 4" key="1">
    <citation type="submission" date="2019-03" db="EMBL/GenBank/DDBJ databases">
        <title>Genomic Encyclopedia of Type Strains, Phase III (KMG-III): the genomes of soil and plant-associated and newly described type strains.</title>
        <authorList>
            <person name="Whitman W."/>
        </authorList>
    </citation>
    <scope>NUCLEOTIDE SEQUENCE [LARGE SCALE GENOMIC DNA]</scope>
    <source>
        <strain evidence="3 4">LMG 29544</strain>
    </source>
</reference>
<dbReference type="InterPro" id="IPR052553">
    <property type="entry name" value="CbiG_hydrolase"/>
</dbReference>
<evidence type="ECO:0000313" key="4">
    <source>
        <dbReference type="Proteomes" id="UP000295509"/>
    </source>
</evidence>
<dbReference type="Gene3D" id="3.30.420.180">
    <property type="entry name" value="CobE/GbiG C-terminal domain"/>
    <property type="match status" value="1"/>
</dbReference>
<dbReference type="Proteomes" id="UP000295509">
    <property type="component" value="Unassembled WGS sequence"/>
</dbReference>
<dbReference type="AlphaFoldDB" id="A0A4R8LVG4"/>
<dbReference type="InterPro" id="IPR036518">
    <property type="entry name" value="CobE/GbiG_C_sf"/>
</dbReference>
<keyword evidence="4" id="KW-1185">Reference proteome</keyword>
<dbReference type="PANTHER" id="PTHR37477:SF1">
    <property type="entry name" value="COBALT-PRECORRIN-5A HYDROLASE"/>
    <property type="match status" value="1"/>
</dbReference>
<dbReference type="PANTHER" id="PTHR37477">
    <property type="entry name" value="COBALT-PRECORRIN-5A HYDROLASE"/>
    <property type="match status" value="1"/>
</dbReference>
<accession>A0A4R8LVG4</accession>
<evidence type="ECO:0000256" key="1">
    <source>
        <dbReference type="SAM" id="MobiDB-lite"/>
    </source>
</evidence>
<dbReference type="EMBL" id="SORE01000008">
    <property type="protein sequence ID" value="TDY50825.1"/>
    <property type="molecule type" value="Genomic_DNA"/>
</dbReference>
<gene>
    <name evidence="3" type="ORF">BX592_10860</name>
</gene>